<dbReference type="GO" id="GO:0005737">
    <property type="term" value="C:cytoplasm"/>
    <property type="evidence" value="ECO:0007669"/>
    <property type="project" value="TreeGrafter"/>
</dbReference>
<dbReference type="PANTHER" id="PTHR10545:SF29">
    <property type="entry name" value="GH14572P-RELATED"/>
    <property type="match status" value="1"/>
</dbReference>
<dbReference type="SUPFAM" id="SSF55729">
    <property type="entry name" value="Acyl-CoA N-acyltransferases (Nat)"/>
    <property type="match status" value="1"/>
</dbReference>
<dbReference type="RefSeq" id="XP_056080161.1">
    <property type="nucleotide sequence ID" value="XM_056226443.1"/>
</dbReference>
<dbReference type="AlphaFoldDB" id="A0AA35IUA1"/>
<reference evidence="5" key="1">
    <citation type="submission" date="2022-10" db="EMBL/GenBank/DDBJ databases">
        <authorList>
            <person name="Byrne P K."/>
        </authorList>
    </citation>
    <scope>NUCLEOTIDE SEQUENCE</scope>
    <source>
        <strain evidence="5">IFO1815</strain>
    </source>
</reference>
<name>A0AA35IUA1_SACMI</name>
<dbReference type="InterPro" id="IPR016181">
    <property type="entry name" value="Acyl_CoA_acyltransferase"/>
</dbReference>
<dbReference type="FunFam" id="3.40.630.30:FF:000066">
    <property type="entry name" value="Histone acetyltransferase"/>
    <property type="match status" value="1"/>
</dbReference>
<evidence type="ECO:0000259" key="4">
    <source>
        <dbReference type="PROSITE" id="PS51186"/>
    </source>
</evidence>
<dbReference type="PANTHER" id="PTHR10545">
    <property type="entry name" value="DIAMINE N-ACETYLTRANSFERASE"/>
    <property type="match status" value="1"/>
</dbReference>
<evidence type="ECO:0000256" key="3">
    <source>
        <dbReference type="ARBA" id="ARBA00023315"/>
    </source>
</evidence>
<dbReference type="InterPro" id="IPR051016">
    <property type="entry name" value="Diverse_Substrate_AcTransf"/>
</dbReference>
<evidence type="ECO:0000256" key="2">
    <source>
        <dbReference type="ARBA" id="ARBA00022679"/>
    </source>
</evidence>
<dbReference type="Pfam" id="PF00583">
    <property type="entry name" value="Acetyltransf_1"/>
    <property type="match status" value="1"/>
</dbReference>
<organism evidence="5 6">
    <name type="scientific">Saccharomyces mikatae IFO 1815</name>
    <dbReference type="NCBI Taxonomy" id="226126"/>
    <lineage>
        <taxon>Eukaryota</taxon>
        <taxon>Fungi</taxon>
        <taxon>Dikarya</taxon>
        <taxon>Ascomycota</taxon>
        <taxon>Saccharomycotina</taxon>
        <taxon>Saccharomycetes</taxon>
        <taxon>Saccharomycetales</taxon>
        <taxon>Saccharomycetaceae</taxon>
        <taxon>Saccharomyces</taxon>
    </lineage>
</organism>
<comment type="similarity">
    <text evidence="1">Belongs to the acetyltransferase family. GNAT subfamily.</text>
</comment>
<dbReference type="GeneID" id="80921969"/>
<evidence type="ECO:0000313" key="6">
    <source>
        <dbReference type="Proteomes" id="UP001161438"/>
    </source>
</evidence>
<proteinExistence type="inferred from homology"/>
<evidence type="ECO:0000313" key="5">
    <source>
        <dbReference type="EMBL" id="CAI4037044.1"/>
    </source>
</evidence>
<protein>
    <submittedName>
        <fullName evidence="5">SMKI16G3417 protein</fullName>
    </submittedName>
</protein>
<keyword evidence="3" id="KW-0012">Acyltransferase</keyword>
<keyword evidence="2" id="KW-0808">Transferase</keyword>
<evidence type="ECO:0000256" key="1">
    <source>
        <dbReference type="ARBA" id="ARBA00009342"/>
    </source>
</evidence>
<accession>A0AA35IUA1</accession>
<feature type="domain" description="N-acetyltransferase" evidence="4">
    <location>
        <begin position="9"/>
        <end position="156"/>
    </location>
</feature>
<dbReference type="InterPro" id="IPR000182">
    <property type="entry name" value="GNAT_dom"/>
</dbReference>
<sequence>MSNSSEDNIIIRFVTENDKEGWQRLWKSYQKFYKVSFSNDLDDFNFNRFLDSNIKMWTAVAVERSSGKNIGMINFFSHVTTWDFKDKVYVNDLYVDVGSRAKVTGVKLIEFVYGEIDKLGTPSVYWCTDESNYRAQLLYTKIGYKAPKIMYKRKGY</sequence>
<dbReference type="EMBL" id="OX365772">
    <property type="protein sequence ID" value="CAI4037044.1"/>
    <property type="molecule type" value="Genomic_DNA"/>
</dbReference>
<dbReference type="PROSITE" id="PS51186">
    <property type="entry name" value="GNAT"/>
    <property type="match status" value="1"/>
</dbReference>
<dbReference type="Proteomes" id="UP001161438">
    <property type="component" value="Chromosome 16"/>
</dbReference>
<gene>
    <name evidence="5" type="primary">SMKI16G3417</name>
    <name evidence="5" type="ORF">SMKI_16G3417</name>
</gene>
<dbReference type="GO" id="GO:0008080">
    <property type="term" value="F:N-acetyltransferase activity"/>
    <property type="evidence" value="ECO:0007669"/>
    <property type="project" value="TreeGrafter"/>
</dbReference>
<dbReference type="Gene3D" id="3.40.630.30">
    <property type="match status" value="1"/>
</dbReference>
<keyword evidence="6" id="KW-1185">Reference proteome</keyword>